<keyword evidence="3" id="KW-1185">Reference proteome</keyword>
<feature type="compositionally biased region" description="Acidic residues" evidence="1">
    <location>
        <begin position="659"/>
        <end position="673"/>
    </location>
</feature>
<feature type="compositionally biased region" description="Low complexity" evidence="1">
    <location>
        <begin position="550"/>
        <end position="559"/>
    </location>
</feature>
<dbReference type="OrthoDB" id="3263403at2759"/>
<evidence type="ECO:0000256" key="1">
    <source>
        <dbReference type="SAM" id="MobiDB-lite"/>
    </source>
</evidence>
<feature type="region of interest" description="Disordered" evidence="1">
    <location>
        <begin position="474"/>
        <end position="589"/>
    </location>
</feature>
<name>A0A4Q2DR07_9AGAR</name>
<proteinExistence type="predicted"/>
<dbReference type="AlphaFoldDB" id="A0A4Q2DR07"/>
<feature type="compositionally biased region" description="Basic and acidic residues" evidence="1">
    <location>
        <begin position="616"/>
        <end position="628"/>
    </location>
</feature>
<protein>
    <submittedName>
        <fullName evidence="2">Uncharacterized protein</fullName>
    </submittedName>
</protein>
<feature type="region of interest" description="Disordered" evidence="1">
    <location>
        <begin position="610"/>
        <end position="673"/>
    </location>
</feature>
<comment type="caution">
    <text evidence="2">The sequence shown here is derived from an EMBL/GenBank/DDBJ whole genome shotgun (WGS) entry which is preliminary data.</text>
</comment>
<dbReference type="STRING" id="2316362.A0A4Q2DR07"/>
<feature type="compositionally biased region" description="Polar residues" evidence="1">
    <location>
        <begin position="529"/>
        <end position="538"/>
    </location>
</feature>
<accession>A0A4Q2DR07</accession>
<gene>
    <name evidence="2" type="ORF">EST38_g3911</name>
</gene>
<feature type="compositionally biased region" description="Low complexity" evidence="1">
    <location>
        <begin position="474"/>
        <end position="487"/>
    </location>
</feature>
<feature type="region of interest" description="Disordered" evidence="1">
    <location>
        <begin position="1"/>
        <end position="31"/>
    </location>
</feature>
<feature type="compositionally biased region" description="Low complexity" evidence="1">
    <location>
        <begin position="514"/>
        <end position="528"/>
    </location>
</feature>
<feature type="compositionally biased region" description="Polar residues" evidence="1">
    <location>
        <begin position="388"/>
        <end position="397"/>
    </location>
</feature>
<feature type="region of interest" description="Disordered" evidence="1">
    <location>
        <begin position="364"/>
        <end position="416"/>
    </location>
</feature>
<feature type="compositionally biased region" description="Polar residues" evidence="1">
    <location>
        <begin position="488"/>
        <end position="507"/>
    </location>
</feature>
<reference evidence="2 3" key="1">
    <citation type="submission" date="2019-01" db="EMBL/GenBank/DDBJ databases">
        <title>Draft genome sequence of Psathyrella aberdarensis IHI B618.</title>
        <authorList>
            <person name="Buettner E."/>
            <person name="Kellner H."/>
        </authorList>
    </citation>
    <scope>NUCLEOTIDE SEQUENCE [LARGE SCALE GENOMIC DNA]</scope>
    <source>
        <strain evidence="2 3">IHI B618</strain>
    </source>
</reference>
<evidence type="ECO:0000313" key="3">
    <source>
        <dbReference type="Proteomes" id="UP000290288"/>
    </source>
</evidence>
<feature type="compositionally biased region" description="Pro residues" evidence="1">
    <location>
        <begin position="315"/>
        <end position="324"/>
    </location>
</feature>
<feature type="compositionally biased region" description="Polar residues" evidence="1">
    <location>
        <begin position="284"/>
        <end position="308"/>
    </location>
</feature>
<evidence type="ECO:0000313" key="2">
    <source>
        <dbReference type="EMBL" id="RXW21966.1"/>
    </source>
</evidence>
<dbReference type="Proteomes" id="UP000290288">
    <property type="component" value="Unassembled WGS sequence"/>
</dbReference>
<feature type="compositionally biased region" description="Polar residues" evidence="1">
    <location>
        <begin position="577"/>
        <end position="589"/>
    </location>
</feature>
<feature type="region of interest" description="Disordered" evidence="1">
    <location>
        <begin position="214"/>
        <end position="341"/>
    </location>
</feature>
<dbReference type="EMBL" id="SDEE01000089">
    <property type="protein sequence ID" value="RXW21966.1"/>
    <property type="molecule type" value="Genomic_DNA"/>
</dbReference>
<feature type="compositionally biased region" description="Low complexity" evidence="1">
    <location>
        <begin position="214"/>
        <end position="226"/>
    </location>
</feature>
<feature type="compositionally biased region" description="Low complexity" evidence="1">
    <location>
        <begin position="325"/>
        <end position="340"/>
    </location>
</feature>
<organism evidence="2 3">
    <name type="scientific">Candolleomyces aberdarensis</name>
    <dbReference type="NCBI Taxonomy" id="2316362"/>
    <lineage>
        <taxon>Eukaryota</taxon>
        <taxon>Fungi</taxon>
        <taxon>Dikarya</taxon>
        <taxon>Basidiomycota</taxon>
        <taxon>Agaricomycotina</taxon>
        <taxon>Agaricomycetes</taxon>
        <taxon>Agaricomycetidae</taxon>
        <taxon>Agaricales</taxon>
        <taxon>Agaricineae</taxon>
        <taxon>Psathyrellaceae</taxon>
        <taxon>Candolleomyces</taxon>
    </lineage>
</organism>
<sequence>MPPNAQGMTYGPPIPQPPQPSQQQSIPHPNRAQLSGDVRAQVINVLTTTANSCLVEQGYDPSLDKRIQDLEHQRQRVFEDNKNLKMMLDNERSKHQHLSKPHNELISIVVNSQNDLKRISTENMALRTENSAISAKLKSLERENQNGLAHQRLQLAYSDLLTAYQNISAKLLTTEQQLSTLGLHCRGCPEYARQIQAFRAQSGAQLQMVSPTQLSQFLQQQQQQPQQGPPPQPHEQQRRASAPDTNLGPRPPSQPRTPAMAAPATGRMGPPFASWPDPAPATQLRVSTSAAPGQNSLPVSSPTTFGAQNNGPRRPSAPPAPGFNPAPASMISSSMPMTSPRNTLQQFVPAPISPQTLVNGPQFVNTNQTPQMPHGTPPQMQRVPHQAPTHSRPSSSLGHALDPNFNAQIPRNPYPPNKARTSPVFAPNGALPQQLTPVAVSATSAPPMASLQHVGTRPDPWSMVPEHIVAAERPPSVISISSRSSSVGSATKPQFQQQQHQDATNVPPNMPAFSVPAASNSNSQSVSSGVQLPPSNAVATAPPLAPPPSLSSMSSASNPGDITGQSQLAPRPPSNPPSSITRIAENSTDMNVDSIATGVAAKRTSVVLGEPSTLPEGKKMRLSVDADTKSPSPAPVQAAKDGDSGGVAAAAAAVPEKQEDLEEEDEDEDEEDIAVGPDGLRLISDCLANLFEADGAGGRTCRLCKTRHARGLIAAAPAPFVNAPDEALVEHCTAEHEQVWNELRHDV</sequence>